<keyword evidence="7 8" id="KW-0472">Membrane</keyword>
<evidence type="ECO:0000256" key="7">
    <source>
        <dbReference type="ARBA" id="ARBA00023136"/>
    </source>
</evidence>
<feature type="transmembrane region" description="Helical" evidence="8">
    <location>
        <begin position="110"/>
        <end position="127"/>
    </location>
</feature>
<keyword evidence="10" id="KW-1185">Reference proteome</keyword>
<feature type="transmembrane region" description="Helical" evidence="8">
    <location>
        <begin position="204"/>
        <end position="222"/>
    </location>
</feature>
<dbReference type="GeneID" id="80351017"/>
<evidence type="ECO:0000256" key="4">
    <source>
        <dbReference type="ARBA" id="ARBA00022692"/>
    </source>
</evidence>
<sequence>MCARPWHMLIVVAILLSLISLISTLAGGLIAVRIGERKRVVLGLAAGVMLGVVAFDLIPDALAESSYTVAGVPGAVVAAVVGFFTVHILEQATAIHVGHESEFGRHTHDFRSVGIVAACGLIFHSMLDGLSIGVGFQAGTALGVSVAIAVICHDFADGFNAFTIPTLYGNAHRRALLLLWLDALAPVVGAVIGTLVHIPADLAGLYLGYFAGFLLYLATGDILPEAHAGRPSRLVLLCTIAGAAFMFVVAALNH</sequence>
<feature type="transmembrane region" description="Helical" evidence="8">
    <location>
        <begin position="39"/>
        <end position="58"/>
    </location>
</feature>
<evidence type="ECO:0000256" key="8">
    <source>
        <dbReference type="SAM" id="Phobius"/>
    </source>
</evidence>
<dbReference type="RefSeq" id="WP_232110713.1">
    <property type="nucleotide sequence ID" value="NZ_AP023396.1"/>
</dbReference>
<feature type="transmembrane region" description="Helical" evidence="8">
    <location>
        <begin position="133"/>
        <end position="156"/>
    </location>
</feature>
<dbReference type="Proteomes" id="UP000516173">
    <property type="component" value="Chromosome"/>
</dbReference>
<gene>
    <name evidence="9" type="ORF">NWFMUON74_66370</name>
</gene>
<accession>A0A7G1KUC4</accession>
<proteinExistence type="inferred from homology"/>
<evidence type="ECO:0000256" key="1">
    <source>
        <dbReference type="ARBA" id="ARBA00004651"/>
    </source>
</evidence>
<evidence type="ECO:0000256" key="6">
    <source>
        <dbReference type="ARBA" id="ARBA00022989"/>
    </source>
</evidence>
<evidence type="ECO:0000256" key="5">
    <source>
        <dbReference type="ARBA" id="ARBA00022833"/>
    </source>
</evidence>
<dbReference type="InterPro" id="IPR003689">
    <property type="entry name" value="ZIP"/>
</dbReference>
<evidence type="ECO:0000256" key="2">
    <source>
        <dbReference type="ARBA" id="ARBA00006939"/>
    </source>
</evidence>
<dbReference type="PANTHER" id="PTHR11040:SF211">
    <property type="entry name" value="ZINC TRANSPORTER ZIP11"/>
    <property type="match status" value="1"/>
</dbReference>
<reference evidence="9 10" key="1">
    <citation type="submission" date="2020-08" db="EMBL/GenBank/DDBJ databases">
        <title>Genome Sequencing of Nocardia wallacei strain FMUON74 and assembly.</title>
        <authorList>
            <person name="Toyokawa M."/>
            <person name="Uesaka K."/>
        </authorList>
    </citation>
    <scope>NUCLEOTIDE SEQUENCE [LARGE SCALE GENOMIC DNA]</scope>
    <source>
        <strain evidence="9 10">FMUON74</strain>
    </source>
</reference>
<name>A0A7G1KUC4_9NOCA</name>
<organism evidence="9 10">
    <name type="scientific">Nocardia wallacei</name>
    <dbReference type="NCBI Taxonomy" id="480035"/>
    <lineage>
        <taxon>Bacteria</taxon>
        <taxon>Bacillati</taxon>
        <taxon>Actinomycetota</taxon>
        <taxon>Actinomycetes</taxon>
        <taxon>Mycobacteriales</taxon>
        <taxon>Nocardiaceae</taxon>
        <taxon>Nocardia</taxon>
    </lineage>
</organism>
<comment type="subcellular location">
    <subcellularLocation>
        <location evidence="1">Cell membrane</location>
        <topology evidence="1">Multi-pass membrane protein</topology>
    </subcellularLocation>
</comment>
<dbReference type="GO" id="GO:0005385">
    <property type="term" value="F:zinc ion transmembrane transporter activity"/>
    <property type="evidence" value="ECO:0007669"/>
    <property type="project" value="TreeGrafter"/>
</dbReference>
<dbReference type="KEGG" id="nwl:NWFMUON74_66370"/>
<dbReference type="Pfam" id="PF02535">
    <property type="entry name" value="Zip"/>
    <property type="match status" value="1"/>
</dbReference>
<feature type="transmembrane region" description="Helical" evidence="8">
    <location>
        <begin position="6"/>
        <end position="32"/>
    </location>
</feature>
<keyword evidence="3" id="KW-1003">Cell membrane</keyword>
<dbReference type="PANTHER" id="PTHR11040">
    <property type="entry name" value="ZINC/IRON TRANSPORTER"/>
    <property type="match status" value="1"/>
</dbReference>
<dbReference type="EMBL" id="AP023396">
    <property type="protein sequence ID" value="BCK58865.1"/>
    <property type="molecule type" value="Genomic_DNA"/>
</dbReference>
<keyword evidence="4 8" id="KW-0812">Transmembrane</keyword>
<dbReference type="AlphaFoldDB" id="A0A7G1KUC4"/>
<feature type="transmembrane region" description="Helical" evidence="8">
    <location>
        <begin position="234"/>
        <end position="252"/>
    </location>
</feature>
<evidence type="ECO:0000313" key="10">
    <source>
        <dbReference type="Proteomes" id="UP000516173"/>
    </source>
</evidence>
<protein>
    <submittedName>
        <fullName evidence="9">ZIP family metal transporter</fullName>
    </submittedName>
</protein>
<evidence type="ECO:0000256" key="3">
    <source>
        <dbReference type="ARBA" id="ARBA00022475"/>
    </source>
</evidence>
<keyword evidence="6 8" id="KW-1133">Transmembrane helix</keyword>
<feature type="transmembrane region" description="Helical" evidence="8">
    <location>
        <begin position="70"/>
        <end position="89"/>
    </location>
</feature>
<keyword evidence="5" id="KW-0862">Zinc</keyword>
<dbReference type="GO" id="GO:0005886">
    <property type="term" value="C:plasma membrane"/>
    <property type="evidence" value="ECO:0007669"/>
    <property type="project" value="UniProtKB-SubCell"/>
</dbReference>
<feature type="transmembrane region" description="Helical" evidence="8">
    <location>
        <begin position="177"/>
        <end position="198"/>
    </location>
</feature>
<comment type="similarity">
    <text evidence="2">Belongs to the ZIP transporter (TC 2.A.5) family.</text>
</comment>
<evidence type="ECO:0000313" key="9">
    <source>
        <dbReference type="EMBL" id="BCK58865.1"/>
    </source>
</evidence>